<name>K1WP42_TRIAC</name>
<dbReference type="STRING" id="1220162.K1WP42"/>
<feature type="compositionally biased region" description="Basic and acidic residues" evidence="1">
    <location>
        <begin position="92"/>
        <end position="103"/>
    </location>
</feature>
<evidence type="ECO:0000313" key="2">
    <source>
        <dbReference type="EMBL" id="EKD02814.1"/>
    </source>
</evidence>
<keyword evidence="3" id="KW-1185">Reference proteome</keyword>
<comment type="caution">
    <text evidence="2">The sequence shown here is derived from an EMBL/GenBank/DDBJ whole genome shotgun (WGS) entry which is preliminary data.</text>
</comment>
<evidence type="ECO:0008006" key="4">
    <source>
        <dbReference type="Google" id="ProtNLM"/>
    </source>
</evidence>
<dbReference type="InParanoid" id="K1WP42"/>
<feature type="compositionally biased region" description="Basic and acidic residues" evidence="1">
    <location>
        <begin position="115"/>
        <end position="137"/>
    </location>
</feature>
<dbReference type="PANTHER" id="PTHR13282">
    <property type="entry name" value="PROTEIN FAM32A"/>
    <property type="match status" value="1"/>
</dbReference>
<feature type="region of interest" description="Disordered" evidence="1">
    <location>
        <begin position="1"/>
        <end position="142"/>
    </location>
</feature>
<dbReference type="Pfam" id="PF08555">
    <property type="entry name" value="FAM32A"/>
    <property type="match status" value="1"/>
</dbReference>
<accession>K1WP42</accession>
<dbReference type="GO" id="GO:0005730">
    <property type="term" value="C:nucleolus"/>
    <property type="evidence" value="ECO:0007669"/>
    <property type="project" value="TreeGrafter"/>
</dbReference>
<dbReference type="PANTHER" id="PTHR13282:SF6">
    <property type="entry name" value="PROTEIN FAM32A"/>
    <property type="match status" value="1"/>
</dbReference>
<dbReference type="InterPro" id="IPR013865">
    <property type="entry name" value="FAM32A"/>
</dbReference>
<dbReference type="AlphaFoldDB" id="K1WP42"/>
<feature type="compositionally biased region" description="Basic residues" evidence="1">
    <location>
        <begin position="104"/>
        <end position="114"/>
    </location>
</feature>
<gene>
    <name evidence="2" type="ORF">A1Q2_02889</name>
</gene>
<dbReference type="FunCoup" id="K1WP42">
    <property type="interactions" value="103"/>
</dbReference>
<feature type="compositionally biased region" description="Basic and acidic residues" evidence="1">
    <location>
        <begin position="42"/>
        <end position="70"/>
    </location>
</feature>
<feature type="compositionally biased region" description="Low complexity" evidence="1">
    <location>
        <begin position="71"/>
        <end position="81"/>
    </location>
</feature>
<dbReference type="OMA" id="RMEVMER"/>
<dbReference type="HOGENOM" id="CLU_098435_1_1_1"/>
<organism evidence="2 3">
    <name type="scientific">Trichosporon asahii var. asahii (strain CBS 8904)</name>
    <name type="common">Yeast</name>
    <dbReference type="NCBI Taxonomy" id="1220162"/>
    <lineage>
        <taxon>Eukaryota</taxon>
        <taxon>Fungi</taxon>
        <taxon>Dikarya</taxon>
        <taxon>Basidiomycota</taxon>
        <taxon>Agaricomycotina</taxon>
        <taxon>Tremellomycetes</taxon>
        <taxon>Trichosporonales</taxon>
        <taxon>Trichosporonaceae</taxon>
        <taxon>Trichosporon</taxon>
    </lineage>
</organism>
<dbReference type="OrthoDB" id="205403at2759"/>
<protein>
    <recommendedName>
        <fullName evidence="4">Protein FAM32A</fullName>
    </recommendedName>
</protein>
<reference evidence="2 3" key="1">
    <citation type="journal article" date="2012" name="Eukaryot. Cell">
        <title>Genome sequence of the Trichosporon asahii environmental strain CBS 8904.</title>
        <authorList>
            <person name="Yang R.Y."/>
            <person name="Li H.T."/>
            <person name="Zhu H."/>
            <person name="Zhou G.P."/>
            <person name="Wang M."/>
            <person name="Wang L."/>
        </authorList>
    </citation>
    <scope>NUCLEOTIDE SEQUENCE [LARGE SCALE GENOMIC DNA]</scope>
    <source>
        <strain evidence="2 3">CBS 8904</strain>
    </source>
</reference>
<feature type="compositionally biased region" description="Low complexity" evidence="1">
    <location>
        <begin position="30"/>
        <end position="40"/>
    </location>
</feature>
<sequence length="175" mass="19410">MSDYTVHRPGGALKFKGDDGKKKKKKKSHSSSSLAAEGAAIETKREHSSKKDSARDREVREDSKDRDSRRSSAAPTSASASPAPPPSGPRKTAAELRYEEVQRKRERARKTAHQTHKDRLNDYNSKLERLSEHHDMPRYGGLAKRPQAGALIVVTPLSTISSSNWQRKSVVILGL</sequence>
<dbReference type="EMBL" id="AMBO01000276">
    <property type="protein sequence ID" value="EKD02814.1"/>
    <property type="molecule type" value="Genomic_DNA"/>
</dbReference>
<dbReference type="eggNOG" id="KOG3410">
    <property type="taxonomic scope" value="Eukaryota"/>
</dbReference>
<proteinExistence type="predicted"/>
<dbReference type="Proteomes" id="UP000006757">
    <property type="component" value="Unassembled WGS sequence"/>
</dbReference>
<evidence type="ECO:0000313" key="3">
    <source>
        <dbReference type="Proteomes" id="UP000006757"/>
    </source>
</evidence>
<evidence type="ECO:0000256" key="1">
    <source>
        <dbReference type="SAM" id="MobiDB-lite"/>
    </source>
</evidence>